<feature type="transmembrane region" description="Helical" evidence="1">
    <location>
        <begin position="93"/>
        <end position="111"/>
    </location>
</feature>
<dbReference type="RefSeq" id="WP_179918802.1">
    <property type="nucleotide sequence ID" value="NZ_CP058909.1"/>
</dbReference>
<feature type="transmembrane region" description="Helical" evidence="1">
    <location>
        <begin position="154"/>
        <end position="177"/>
    </location>
</feature>
<feature type="transmembrane region" description="Helical" evidence="1">
    <location>
        <begin position="64"/>
        <end position="84"/>
    </location>
</feature>
<feature type="transmembrane region" description="Helical" evidence="1">
    <location>
        <begin position="197"/>
        <end position="218"/>
    </location>
</feature>
<feature type="transmembrane region" description="Helical" evidence="1">
    <location>
        <begin position="123"/>
        <end position="142"/>
    </location>
</feature>
<organism evidence="2 3">
    <name type="scientific">Halosimplex pelagicum</name>
    <dbReference type="NCBI Taxonomy" id="869886"/>
    <lineage>
        <taxon>Archaea</taxon>
        <taxon>Methanobacteriati</taxon>
        <taxon>Methanobacteriota</taxon>
        <taxon>Stenosarchaea group</taxon>
        <taxon>Halobacteria</taxon>
        <taxon>Halobacteriales</taxon>
        <taxon>Haloarculaceae</taxon>
        <taxon>Halosimplex</taxon>
    </lineage>
</organism>
<evidence type="ECO:0000313" key="3">
    <source>
        <dbReference type="Proteomes" id="UP000509346"/>
    </source>
</evidence>
<proteinExistence type="predicted"/>
<gene>
    <name evidence="2" type="ORF">HZS54_19945</name>
</gene>
<keyword evidence="3" id="KW-1185">Reference proteome</keyword>
<keyword evidence="1" id="KW-1133">Transmembrane helix</keyword>
<dbReference type="EMBL" id="CP058909">
    <property type="protein sequence ID" value="QLH83760.1"/>
    <property type="molecule type" value="Genomic_DNA"/>
</dbReference>
<keyword evidence="1" id="KW-0472">Membrane</keyword>
<dbReference type="GeneID" id="56084912"/>
<dbReference type="Proteomes" id="UP000509346">
    <property type="component" value="Chromosome"/>
</dbReference>
<evidence type="ECO:0000313" key="2">
    <source>
        <dbReference type="EMBL" id="QLH83760.1"/>
    </source>
</evidence>
<keyword evidence="1" id="KW-0812">Transmembrane</keyword>
<evidence type="ECO:0000256" key="1">
    <source>
        <dbReference type="SAM" id="Phobius"/>
    </source>
</evidence>
<accession>A0A7D5PFV1</accession>
<name>A0A7D5PFV1_9EURY</name>
<feature type="transmembrane region" description="Helical" evidence="1">
    <location>
        <begin position="24"/>
        <end position="44"/>
    </location>
</feature>
<protein>
    <submittedName>
        <fullName evidence="2">Uncharacterized protein</fullName>
    </submittedName>
</protein>
<dbReference type="KEGG" id="hpel:HZS54_19945"/>
<reference evidence="2 3" key="1">
    <citation type="submission" date="2020-07" db="EMBL/GenBank/DDBJ databases">
        <title>Halosimplex litoreum sp. nov. and Halosimplex rubrum sp. nov., isolated from different salt environments.</title>
        <authorList>
            <person name="Cui H."/>
        </authorList>
    </citation>
    <scope>NUCLEOTIDE SEQUENCE [LARGE SCALE GENOMIC DNA]</scope>
    <source>
        <strain evidence="2 3">R2</strain>
    </source>
</reference>
<sequence length="437" mass="48106">MSGKNAQSPPTALWDIQKHDRRKLLVLGVILGLLAVRVNELLNWAWDAKGVGYRTVEVATSGEIAVAIVAAAGLVTGWLVLFMFDRTKRFQKVFIVFIATVYVIWNVVVAGHWVENYPLLEDWYVAVVTFLAGIGSGFVPQLRAGKRQGEYPIAASGLFLFVAIPSVVGFFDLYWFGDASLSIVSESTRFLSPTVPIAVLVDATVVSVFLAAVGKFILYSDVRSVTFITSDDEAVMATLIGLFHHVEDDYRGRGPEWLEDGYGDLQSGQAPSSNLHSGQETNFVYLPPGLFPQWVTVSASSISLNELKDDELKTAASKVNYGLVNDFKELVYGSLVPRFIERNIRPNTESQAANVVNADVLVYVTTDRTTIDRFQEVCDHIPDHTDKVVVAAGGTHVTDFGSLPLGFDIIEVDWTNRSTDDDLLVAGIDELREHLDN</sequence>
<dbReference type="AlphaFoldDB" id="A0A7D5PFV1"/>